<proteinExistence type="predicted"/>
<gene>
    <name evidence="4" type="ORF">AW736_21180</name>
</gene>
<dbReference type="PANTHER" id="PTHR23028">
    <property type="entry name" value="ACETYLTRANSFERASE"/>
    <property type="match status" value="1"/>
</dbReference>
<dbReference type="InterPro" id="IPR050879">
    <property type="entry name" value="Acyltransferase_3"/>
</dbReference>
<feature type="region of interest" description="Disordered" evidence="1">
    <location>
        <begin position="312"/>
        <end position="331"/>
    </location>
</feature>
<dbReference type="InterPro" id="IPR002656">
    <property type="entry name" value="Acyl_transf_3_dom"/>
</dbReference>
<dbReference type="AlphaFoldDB" id="A0A178IG73"/>
<comment type="caution">
    <text evidence="4">The sequence shown here is derived from an EMBL/GenBank/DDBJ whole genome shotgun (WGS) entry which is preliminary data.</text>
</comment>
<keyword evidence="2" id="KW-0472">Membrane</keyword>
<accession>A0A178IG73</accession>
<feature type="transmembrane region" description="Helical" evidence="2">
    <location>
        <begin position="158"/>
        <end position="176"/>
    </location>
</feature>
<dbReference type="GO" id="GO:0009103">
    <property type="term" value="P:lipopolysaccharide biosynthetic process"/>
    <property type="evidence" value="ECO:0007669"/>
    <property type="project" value="TreeGrafter"/>
</dbReference>
<dbReference type="PANTHER" id="PTHR23028:SF53">
    <property type="entry name" value="ACYL_TRANSF_3 DOMAIN-CONTAINING PROTEIN"/>
    <property type="match status" value="1"/>
</dbReference>
<dbReference type="OrthoDB" id="290051at2"/>
<organism evidence="4 5">
    <name type="scientific">Termitidicoccus mucosus</name>
    <dbReference type="NCBI Taxonomy" id="1184151"/>
    <lineage>
        <taxon>Bacteria</taxon>
        <taxon>Pseudomonadati</taxon>
        <taxon>Verrucomicrobiota</taxon>
        <taxon>Opitutia</taxon>
        <taxon>Opitutales</taxon>
        <taxon>Opitutaceae</taxon>
        <taxon>Termitidicoccus</taxon>
    </lineage>
</organism>
<evidence type="ECO:0000256" key="2">
    <source>
        <dbReference type="SAM" id="Phobius"/>
    </source>
</evidence>
<reference evidence="4 5" key="1">
    <citation type="submission" date="2016-01" db="EMBL/GenBank/DDBJ databases">
        <title>High potential of lignocellulose degradation of a new Verrucomicrobia species.</title>
        <authorList>
            <person name="Wang Y."/>
            <person name="Shi Y."/>
            <person name="Qiu Z."/>
            <person name="Liu S."/>
            <person name="Yang H."/>
        </authorList>
    </citation>
    <scope>NUCLEOTIDE SEQUENCE [LARGE SCALE GENOMIC DNA]</scope>
    <source>
        <strain evidence="4 5">TSB47</strain>
    </source>
</reference>
<dbReference type="RefSeq" id="WP_068772282.1">
    <property type="nucleotide sequence ID" value="NZ_CP109796.1"/>
</dbReference>
<feature type="transmembrane region" description="Helical" evidence="2">
    <location>
        <begin position="79"/>
        <end position="100"/>
    </location>
</feature>
<dbReference type="Proteomes" id="UP000078486">
    <property type="component" value="Unassembled WGS sequence"/>
</dbReference>
<evidence type="ECO:0000259" key="3">
    <source>
        <dbReference type="Pfam" id="PF01757"/>
    </source>
</evidence>
<protein>
    <recommendedName>
        <fullName evidence="3">Acyltransferase 3 domain-containing protein</fullName>
    </recommendedName>
</protein>
<dbReference type="STRING" id="1184151.AW736_21180"/>
<feature type="transmembrane region" description="Helical" evidence="2">
    <location>
        <begin position="220"/>
        <end position="238"/>
    </location>
</feature>
<keyword evidence="2" id="KW-0812">Transmembrane</keyword>
<keyword evidence="5" id="KW-1185">Reference proteome</keyword>
<name>A0A178IG73_9BACT</name>
<evidence type="ECO:0000256" key="1">
    <source>
        <dbReference type="SAM" id="MobiDB-lite"/>
    </source>
</evidence>
<feature type="transmembrane region" description="Helical" evidence="2">
    <location>
        <begin position="128"/>
        <end position="149"/>
    </location>
</feature>
<dbReference type="Pfam" id="PF01757">
    <property type="entry name" value="Acyl_transf_3"/>
    <property type="match status" value="1"/>
</dbReference>
<sequence length="331" mass="36332">MKARNHTIDYLRGLAALMVCLVHFRHVFPAAWRPAIFELRVGVEIFFVISGFIIPFSLHRAGYRAGDAWRFLLKRLARLQPPLMAALLVTFALSHGAAWYKGETALMDFGNFARAMCYLGVPDENPVVWTLIVEMKYYIFVALLYPLFFSRDARVRRVTFVAAAAIAAAGQGWPGAGDLRYLPLFLMGFAACQKAVGMTCAREAATLAALAAAAGVPGLTPLQIIAGAATAVMVLIPLRAKFRPGLFFGEISYSLYLLHFPIGVKLLNYALPRTSWHFDIPLLLAAFAVSVGAAWLLCKWLEKPASDWSQHIPLHGGGPPDRKLAGEMARG</sequence>
<feature type="transmembrane region" description="Helical" evidence="2">
    <location>
        <begin position="276"/>
        <end position="298"/>
    </location>
</feature>
<dbReference type="GO" id="GO:0016747">
    <property type="term" value="F:acyltransferase activity, transferring groups other than amino-acyl groups"/>
    <property type="evidence" value="ECO:0007669"/>
    <property type="project" value="InterPro"/>
</dbReference>
<feature type="compositionally biased region" description="Basic and acidic residues" evidence="1">
    <location>
        <begin position="320"/>
        <end position="331"/>
    </location>
</feature>
<dbReference type="GO" id="GO:0016020">
    <property type="term" value="C:membrane"/>
    <property type="evidence" value="ECO:0007669"/>
    <property type="project" value="TreeGrafter"/>
</dbReference>
<feature type="transmembrane region" description="Helical" evidence="2">
    <location>
        <begin position="245"/>
        <end position="264"/>
    </location>
</feature>
<feature type="transmembrane region" description="Helical" evidence="2">
    <location>
        <begin position="39"/>
        <end position="58"/>
    </location>
</feature>
<dbReference type="EMBL" id="LRRQ01000149">
    <property type="protein sequence ID" value="OAM88026.1"/>
    <property type="molecule type" value="Genomic_DNA"/>
</dbReference>
<keyword evidence="2" id="KW-1133">Transmembrane helix</keyword>
<evidence type="ECO:0000313" key="4">
    <source>
        <dbReference type="EMBL" id="OAM88026.1"/>
    </source>
</evidence>
<evidence type="ECO:0000313" key="5">
    <source>
        <dbReference type="Proteomes" id="UP000078486"/>
    </source>
</evidence>
<feature type="domain" description="Acyltransferase 3" evidence="3">
    <location>
        <begin position="6"/>
        <end position="297"/>
    </location>
</feature>